<feature type="transmembrane region" description="Helical" evidence="1">
    <location>
        <begin position="73"/>
        <end position="91"/>
    </location>
</feature>
<keyword evidence="1" id="KW-0812">Transmembrane</keyword>
<dbReference type="EMBL" id="CP001706">
    <property type="protein sequence ID" value="ACV08348.1"/>
    <property type="molecule type" value="Genomic_DNA"/>
</dbReference>
<feature type="transmembrane region" description="Helical" evidence="1">
    <location>
        <begin position="21"/>
        <end position="38"/>
    </location>
</feature>
<keyword evidence="1" id="KW-0472">Membrane</keyword>
<organism evidence="2 3">
    <name type="scientific">Jonesia denitrificans (strain ATCC 14870 / DSM 20603 / BCRC 15368 / CIP 55.134 / JCM 11481 / NBRC 15587 / NCTC 10816 / Prevot 55134)</name>
    <name type="common">Listeria denitrificans</name>
    <dbReference type="NCBI Taxonomy" id="471856"/>
    <lineage>
        <taxon>Bacteria</taxon>
        <taxon>Bacillati</taxon>
        <taxon>Actinomycetota</taxon>
        <taxon>Actinomycetes</taxon>
        <taxon>Micrococcales</taxon>
        <taxon>Jonesiaceae</taxon>
        <taxon>Jonesia</taxon>
    </lineage>
</organism>
<dbReference type="AlphaFoldDB" id="C7R1D3"/>
<name>C7R1D3_JONDD</name>
<dbReference type="OrthoDB" id="5149131at2"/>
<dbReference type="KEGG" id="jde:Jden_0684"/>
<dbReference type="Pfam" id="PF11222">
    <property type="entry name" value="DUF3017"/>
    <property type="match status" value="1"/>
</dbReference>
<proteinExistence type="predicted"/>
<dbReference type="eggNOG" id="ENOG5033MGY">
    <property type="taxonomic scope" value="Bacteria"/>
</dbReference>
<evidence type="ECO:0000313" key="3">
    <source>
        <dbReference type="Proteomes" id="UP000000628"/>
    </source>
</evidence>
<sequence>MSSSPPVDTAKELSDLRTTTMWVVLGAVAVCTLIIAFVSARLGVYALAGLMAIVGTVRLSVPGAPFGISARSRLLDVVWCWGIAVCLAFLATSSSAMQTL</sequence>
<protein>
    <recommendedName>
        <fullName evidence="4">DUF3017 domain-containing protein</fullName>
    </recommendedName>
</protein>
<dbReference type="Proteomes" id="UP000000628">
    <property type="component" value="Chromosome"/>
</dbReference>
<keyword evidence="3" id="KW-1185">Reference proteome</keyword>
<dbReference type="STRING" id="471856.Jden_0684"/>
<gene>
    <name evidence="2" type="ordered locus">Jden_0684</name>
</gene>
<dbReference type="InterPro" id="IPR021385">
    <property type="entry name" value="DUF3017"/>
</dbReference>
<feature type="transmembrane region" description="Helical" evidence="1">
    <location>
        <begin position="44"/>
        <end position="61"/>
    </location>
</feature>
<reference evidence="2 3" key="1">
    <citation type="journal article" date="2009" name="Stand. Genomic Sci.">
        <title>Complete genome sequence of Jonesia denitrificans type strain (Prevot 55134).</title>
        <authorList>
            <person name="Pukall R."/>
            <person name="Gehrich-Schroter G."/>
            <person name="Lapidus A."/>
            <person name="Nolan M."/>
            <person name="Glavina Del Rio T."/>
            <person name="Lucas S."/>
            <person name="Chen F."/>
            <person name="Tice H."/>
            <person name="Pitluck S."/>
            <person name="Cheng J.F."/>
            <person name="Copeland A."/>
            <person name="Saunders E."/>
            <person name="Brettin T."/>
            <person name="Detter J.C."/>
            <person name="Bruce D."/>
            <person name="Goodwin L."/>
            <person name="Pati A."/>
            <person name="Ivanova N."/>
            <person name="Mavromatis K."/>
            <person name="Ovchinnikova G."/>
            <person name="Chen A."/>
            <person name="Palaniappan K."/>
            <person name="Land M."/>
            <person name="Hauser L."/>
            <person name="Chang Y.J."/>
            <person name="Jeffries C.D."/>
            <person name="Chain P."/>
            <person name="Goker M."/>
            <person name="Bristow J."/>
            <person name="Eisen J.A."/>
            <person name="Markowitz V."/>
            <person name="Hugenholtz P."/>
            <person name="Kyrpides N.C."/>
            <person name="Klenk H.P."/>
            <person name="Han C."/>
        </authorList>
    </citation>
    <scope>NUCLEOTIDE SEQUENCE [LARGE SCALE GENOMIC DNA]</scope>
    <source>
        <strain evidence="3">ATCC 14870 / DSM 20603 / BCRC 15368 / CIP 55.134 / JCM 11481 / NBRC 15587 / NCTC 10816 / Prevot 55134</strain>
    </source>
</reference>
<dbReference type="RefSeq" id="WP_015770976.1">
    <property type="nucleotide sequence ID" value="NC_013174.1"/>
</dbReference>
<evidence type="ECO:0000256" key="1">
    <source>
        <dbReference type="SAM" id="Phobius"/>
    </source>
</evidence>
<evidence type="ECO:0008006" key="4">
    <source>
        <dbReference type="Google" id="ProtNLM"/>
    </source>
</evidence>
<accession>C7R1D3</accession>
<evidence type="ECO:0000313" key="2">
    <source>
        <dbReference type="EMBL" id="ACV08348.1"/>
    </source>
</evidence>
<keyword evidence="1" id="KW-1133">Transmembrane helix</keyword>
<dbReference type="HOGENOM" id="CLU_2219562_0_0_11"/>